<organism evidence="1 2">
    <name type="scientific">Pleurodeles waltl</name>
    <name type="common">Iberian ribbed newt</name>
    <dbReference type="NCBI Taxonomy" id="8319"/>
    <lineage>
        <taxon>Eukaryota</taxon>
        <taxon>Metazoa</taxon>
        <taxon>Chordata</taxon>
        <taxon>Craniata</taxon>
        <taxon>Vertebrata</taxon>
        <taxon>Euteleostomi</taxon>
        <taxon>Amphibia</taxon>
        <taxon>Batrachia</taxon>
        <taxon>Caudata</taxon>
        <taxon>Salamandroidea</taxon>
        <taxon>Salamandridae</taxon>
        <taxon>Pleurodelinae</taxon>
        <taxon>Pleurodeles</taxon>
    </lineage>
</organism>
<proteinExistence type="predicted"/>
<protein>
    <recommendedName>
        <fullName evidence="3">Secreted protein</fullName>
    </recommendedName>
</protein>
<name>A0AAV7QCH4_PLEWA</name>
<dbReference type="AlphaFoldDB" id="A0AAV7QCH4"/>
<evidence type="ECO:0008006" key="3">
    <source>
        <dbReference type="Google" id="ProtNLM"/>
    </source>
</evidence>
<keyword evidence="2" id="KW-1185">Reference proteome</keyword>
<dbReference type="Proteomes" id="UP001066276">
    <property type="component" value="Chromosome 6"/>
</dbReference>
<reference evidence="1" key="1">
    <citation type="journal article" date="2022" name="bioRxiv">
        <title>Sequencing and chromosome-scale assembly of the giantPleurodeles waltlgenome.</title>
        <authorList>
            <person name="Brown T."/>
            <person name="Elewa A."/>
            <person name="Iarovenko S."/>
            <person name="Subramanian E."/>
            <person name="Araus A.J."/>
            <person name="Petzold A."/>
            <person name="Susuki M."/>
            <person name="Suzuki K.-i.T."/>
            <person name="Hayashi T."/>
            <person name="Toyoda A."/>
            <person name="Oliveira C."/>
            <person name="Osipova E."/>
            <person name="Leigh N.D."/>
            <person name="Simon A."/>
            <person name="Yun M.H."/>
        </authorList>
    </citation>
    <scope>NUCLEOTIDE SEQUENCE</scope>
    <source>
        <strain evidence="1">20211129_DDA</strain>
        <tissue evidence="1">Liver</tissue>
    </source>
</reference>
<sequence length="81" mass="9179">MCSVSRAQRAWPSAVTARVSASFCLRLRHSRECLCAYVNLSLRVSARFCLRLRPRKCAPEHTYKATCLPASACLRLFVVYV</sequence>
<comment type="caution">
    <text evidence="1">The sequence shown here is derived from an EMBL/GenBank/DDBJ whole genome shotgun (WGS) entry which is preliminary data.</text>
</comment>
<evidence type="ECO:0000313" key="2">
    <source>
        <dbReference type="Proteomes" id="UP001066276"/>
    </source>
</evidence>
<evidence type="ECO:0000313" key="1">
    <source>
        <dbReference type="EMBL" id="KAJ1137304.1"/>
    </source>
</evidence>
<dbReference type="EMBL" id="JANPWB010000010">
    <property type="protein sequence ID" value="KAJ1137304.1"/>
    <property type="molecule type" value="Genomic_DNA"/>
</dbReference>
<gene>
    <name evidence="1" type="ORF">NDU88_003716</name>
</gene>
<accession>A0AAV7QCH4</accession>